<keyword evidence="2" id="KW-0722">Serine protease inhibitor</keyword>
<evidence type="ECO:0000256" key="3">
    <source>
        <dbReference type="SAM" id="MobiDB-lite"/>
    </source>
</evidence>
<accession>A0AA85AE98</accession>
<name>A0AA85AE98_9TREM</name>
<feature type="compositionally biased region" description="Low complexity" evidence="3">
    <location>
        <begin position="140"/>
        <end position="152"/>
    </location>
</feature>
<feature type="signal peptide" evidence="4">
    <location>
        <begin position="1"/>
        <end position="23"/>
    </location>
</feature>
<reference evidence="7" key="1">
    <citation type="submission" date="2023-11" db="UniProtKB">
        <authorList>
            <consortium name="WormBaseParasite"/>
        </authorList>
    </citation>
    <scope>IDENTIFICATION</scope>
</reference>
<dbReference type="Gene3D" id="2.10.22.10">
    <property type="entry name" value="Antistasin, domain 1"/>
    <property type="match status" value="1"/>
</dbReference>
<feature type="chain" id="PRO_5041736400" description="Antistasin-like domain-containing protein" evidence="4">
    <location>
        <begin position="24"/>
        <end position="784"/>
    </location>
</feature>
<feature type="compositionally biased region" description="Basic and acidic residues" evidence="3">
    <location>
        <begin position="554"/>
        <end position="605"/>
    </location>
</feature>
<feature type="compositionally biased region" description="Basic and acidic residues" evidence="3">
    <location>
        <begin position="634"/>
        <end position="662"/>
    </location>
</feature>
<evidence type="ECO:0000259" key="5">
    <source>
        <dbReference type="PROSITE" id="PS51252"/>
    </source>
</evidence>
<dbReference type="PROSITE" id="PS51252">
    <property type="entry name" value="ANTISTASIN"/>
    <property type="match status" value="1"/>
</dbReference>
<dbReference type="GO" id="GO:0004867">
    <property type="term" value="F:serine-type endopeptidase inhibitor activity"/>
    <property type="evidence" value="ECO:0007669"/>
    <property type="project" value="UniProtKB-KW"/>
</dbReference>
<feature type="compositionally biased region" description="Basic and acidic residues" evidence="3">
    <location>
        <begin position="33"/>
        <end position="43"/>
    </location>
</feature>
<protein>
    <recommendedName>
        <fullName evidence="5">Antistasin-like domain-containing protein</fullName>
    </recommendedName>
</protein>
<feature type="compositionally biased region" description="Low complexity" evidence="3">
    <location>
        <begin position="498"/>
        <end position="509"/>
    </location>
</feature>
<evidence type="ECO:0000256" key="4">
    <source>
        <dbReference type="SAM" id="SignalP"/>
    </source>
</evidence>
<feature type="compositionally biased region" description="Low complexity" evidence="3">
    <location>
        <begin position="249"/>
        <end position="259"/>
    </location>
</feature>
<feature type="region of interest" description="Disordered" evidence="3">
    <location>
        <begin position="317"/>
        <end position="344"/>
    </location>
</feature>
<feature type="compositionally biased region" description="Polar residues" evidence="3">
    <location>
        <begin position="226"/>
        <end position="236"/>
    </location>
</feature>
<dbReference type="AlphaFoldDB" id="A0AA85AE98"/>
<feature type="compositionally biased region" description="Basic and acidic residues" evidence="3">
    <location>
        <begin position="268"/>
        <end position="288"/>
    </location>
</feature>
<dbReference type="Proteomes" id="UP000050790">
    <property type="component" value="Unassembled WGS sequence"/>
</dbReference>
<evidence type="ECO:0000313" key="7">
    <source>
        <dbReference type="WBParaSite" id="SMRG1_79010.1"/>
    </source>
</evidence>
<keyword evidence="4" id="KW-0732">Signal</keyword>
<feature type="compositionally biased region" description="Basic residues" evidence="3">
    <location>
        <begin position="211"/>
        <end position="221"/>
    </location>
</feature>
<feature type="compositionally biased region" description="Basic and acidic residues" evidence="3">
    <location>
        <begin position="154"/>
        <end position="170"/>
    </location>
</feature>
<feature type="compositionally biased region" description="Basic residues" evidence="3">
    <location>
        <begin position="671"/>
        <end position="681"/>
    </location>
</feature>
<evidence type="ECO:0000256" key="2">
    <source>
        <dbReference type="ARBA" id="ARBA00022900"/>
    </source>
</evidence>
<feature type="region of interest" description="Disordered" evidence="3">
    <location>
        <begin position="489"/>
        <end position="521"/>
    </location>
</feature>
<feature type="compositionally biased region" description="Basic and acidic residues" evidence="3">
    <location>
        <begin position="81"/>
        <end position="102"/>
    </location>
</feature>
<organism evidence="6 7">
    <name type="scientific">Schistosoma margrebowiei</name>
    <dbReference type="NCBI Taxonomy" id="48269"/>
    <lineage>
        <taxon>Eukaryota</taxon>
        <taxon>Metazoa</taxon>
        <taxon>Spiralia</taxon>
        <taxon>Lophotrochozoa</taxon>
        <taxon>Platyhelminthes</taxon>
        <taxon>Trematoda</taxon>
        <taxon>Digenea</taxon>
        <taxon>Strigeidida</taxon>
        <taxon>Schistosomatoidea</taxon>
        <taxon>Schistosomatidae</taxon>
        <taxon>Schistosoma</taxon>
    </lineage>
</organism>
<feature type="region of interest" description="Disordered" evidence="3">
    <location>
        <begin position="550"/>
        <end position="686"/>
    </location>
</feature>
<evidence type="ECO:0000313" key="6">
    <source>
        <dbReference type="Proteomes" id="UP000050790"/>
    </source>
</evidence>
<feature type="domain" description="Antistasin-like" evidence="5">
    <location>
        <begin position="754"/>
        <end position="779"/>
    </location>
</feature>
<dbReference type="Pfam" id="PF02822">
    <property type="entry name" value="Antistasin"/>
    <property type="match status" value="1"/>
</dbReference>
<dbReference type="InterPro" id="IPR004094">
    <property type="entry name" value="Antistasin-like"/>
</dbReference>
<feature type="compositionally biased region" description="Basic and acidic residues" evidence="3">
    <location>
        <begin position="322"/>
        <end position="335"/>
    </location>
</feature>
<sequence>MKIFNMNIFCLFLIIFRIVSILSVNYRKENYQTHEHPSNNHKDAHSHHNHHMPHHHEHYRENDRRHEIQPRYHHNYHHHYPHSERNHLKKPEHQESQEHKPMTEEYHHVLKPQSHQQEENRPKNVDYVSKHKENHRHPSVKSISSKLISSASHTENEHNYHPPIQSKEKTSYSTKKNLSDKQTDEKINKKQIEGKSNGPENSLSDKDYHHHYQHYYQHRSHHPNDEISSTKTSAENKSTEQHIYKSNKKSPSQKNNKQSTYQTKSTAKLKDESITTKERSLNAKKETYNESPIQKKQLIRSSDYSYKKDVIQSSISTLETKPSSRQEEIKDHEQSTQKSYNSYKYKSHEHIEYKKPTDLNKQESETKIKEYSIKRNEESSLLNKPNSNNNEKNINKNDNNLSYYTKTDEHKTENKNDKIISQNEPTVTHSITSVSFVSGSDKYDLTKSNEDKISSKSTISKSVSMNDIKTQIENILQENLNKLISKIQKTKTDENKQSYSPSESSPKTSDQLPPSLVKKDENYYTYYQSYHKEMRRRPNDEDEERKLYDRHHHEHDYHHDRRDDEHRFHKPEEYKPWSDKHEPRPSSKDRDIPPSHHHDHPDSHFPSHHPFPLESESESHNPPSRNPFPKPFRHHESYKKYKELPYRPRSHEEEFPDRHVHEDEDDDRNSHRSKIPPKKPKSIVQGVSATVNPTQPLSGNEAKTKILDSVSIPLTINIDDLSSTDCPFTPCTKTCPGGLYKLNETTGCATCNCCPSITCYNQCIQGYEADEYGCPTCKCLTSYY</sequence>
<feature type="compositionally biased region" description="Basic and acidic residues" evidence="3">
    <location>
        <begin position="177"/>
        <end position="193"/>
    </location>
</feature>
<feature type="region of interest" description="Disordered" evidence="3">
    <location>
        <begin position="76"/>
        <end position="102"/>
    </location>
</feature>
<feature type="compositionally biased region" description="Basic residues" evidence="3">
    <location>
        <begin position="44"/>
        <end position="57"/>
    </location>
</feature>
<evidence type="ECO:0000256" key="1">
    <source>
        <dbReference type="ARBA" id="ARBA00022690"/>
    </source>
</evidence>
<keyword evidence="1" id="KW-0646">Protease inhibitor</keyword>
<feature type="compositionally biased region" description="Low complexity" evidence="3">
    <location>
        <begin position="379"/>
        <end position="401"/>
    </location>
</feature>
<feature type="region of interest" description="Disordered" evidence="3">
    <location>
        <begin position="33"/>
        <end position="62"/>
    </location>
</feature>
<feature type="region of interest" description="Disordered" evidence="3">
    <location>
        <begin position="376"/>
        <end position="402"/>
    </location>
</feature>
<feature type="region of interest" description="Disordered" evidence="3">
    <location>
        <begin position="129"/>
        <end position="294"/>
    </location>
</feature>
<proteinExistence type="predicted"/>
<dbReference type="WBParaSite" id="SMRG1_79010.1">
    <property type="protein sequence ID" value="SMRG1_79010.1"/>
    <property type="gene ID" value="SMRG1_79010"/>
</dbReference>